<accession>A0A8T0HK70</accession>
<dbReference type="EMBL" id="CM026427">
    <property type="protein sequence ID" value="KAG0571211.1"/>
    <property type="molecule type" value="Genomic_DNA"/>
</dbReference>
<dbReference type="Proteomes" id="UP000822688">
    <property type="component" value="Chromosome 6"/>
</dbReference>
<reference evidence="1 2" key="1">
    <citation type="submission" date="2020-06" db="EMBL/GenBank/DDBJ databases">
        <title>WGS assembly of Ceratodon purpureus strain R40.</title>
        <authorList>
            <person name="Carey S.B."/>
            <person name="Jenkins J."/>
            <person name="Shu S."/>
            <person name="Lovell J.T."/>
            <person name="Sreedasyam A."/>
            <person name="Maumus F."/>
            <person name="Tiley G.P."/>
            <person name="Fernandez-Pozo N."/>
            <person name="Barry K."/>
            <person name="Chen C."/>
            <person name="Wang M."/>
            <person name="Lipzen A."/>
            <person name="Daum C."/>
            <person name="Saski C.A."/>
            <person name="Payton A.C."/>
            <person name="Mcbreen J.C."/>
            <person name="Conrad R.E."/>
            <person name="Kollar L.M."/>
            <person name="Olsson S."/>
            <person name="Huttunen S."/>
            <person name="Landis J.B."/>
            <person name="Wickett N.J."/>
            <person name="Johnson M.G."/>
            <person name="Rensing S.A."/>
            <person name="Grimwood J."/>
            <person name="Schmutz J."/>
            <person name="Mcdaniel S.F."/>
        </authorList>
    </citation>
    <scope>NUCLEOTIDE SEQUENCE [LARGE SCALE GENOMIC DNA]</scope>
    <source>
        <strain evidence="1 2">R40</strain>
    </source>
</reference>
<comment type="caution">
    <text evidence="1">The sequence shown here is derived from an EMBL/GenBank/DDBJ whole genome shotgun (WGS) entry which is preliminary data.</text>
</comment>
<sequence length="109" mass="12118">MYCIVLYKAVSRTMTGCSSSWRGFCEHAESPTHFTATPLLKSSLPTSQVSRATAAHGPTGHRVFAPDQSRPSAHPPNFCTYVVRTHGRVAALTRLLVEYFWLGDGFRFQ</sequence>
<name>A0A8T0HK70_CERPU</name>
<evidence type="ECO:0000313" key="2">
    <source>
        <dbReference type="Proteomes" id="UP000822688"/>
    </source>
</evidence>
<keyword evidence="2" id="KW-1185">Reference proteome</keyword>
<proteinExistence type="predicted"/>
<dbReference type="AlphaFoldDB" id="A0A8T0HK70"/>
<organism evidence="1 2">
    <name type="scientific">Ceratodon purpureus</name>
    <name type="common">Fire moss</name>
    <name type="synonym">Dicranum purpureum</name>
    <dbReference type="NCBI Taxonomy" id="3225"/>
    <lineage>
        <taxon>Eukaryota</taxon>
        <taxon>Viridiplantae</taxon>
        <taxon>Streptophyta</taxon>
        <taxon>Embryophyta</taxon>
        <taxon>Bryophyta</taxon>
        <taxon>Bryophytina</taxon>
        <taxon>Bryopsida</taxon>
        <taxon>Dicranidae</taxon>
        <taxon>Pseudoditrichales</taxon>
        <taxon>Ditrichaceae</taxon>
        <taxon>Ceratodon</taxon>
    </lineage>
</organism>
<gene>
    <name evidence="1" type="ORF">KC19_6G220000</name>
</gene>
<evidence type="ECO:0000313" key="1">
    <source>
        <dbReference type="EMBL" id="KAG0571211.1"/>
    </source>
</evidence>
<protein>
    <submittedName>
        <fullName evidence="1">Uncharacterized protein</fullName>
    </submittedName>
</protein>